<keyword evidence="2" id="KW-1185">Reference proteome</keyword>
<dbReference type="Proteomes" id="UP000708208">
    <property type="component" value="Unassembled WGS sequence"/>
</dbReference>
<feature type="non-terminal residue" evidence="1">
    <location>
        <position position="1"/>
    </location>
</feature>
<accession>A0A8J2NUV3</accession>
<name>A0A8J2NUV3_9HEXA</name>
<dbReference type="AlphaFoldDB" id="A0A8J2NUV3"/>
<proteinExistence type="predicted"/>
<gene>
    <name evidence="1" type="ORF">AFUS01_LOCUS4731</name>
</gene>
<evidence type="ECO:0000313" key="1">
    <source>
        <dbReference type="EMBL" id="CAG7707616.1"/>
    </source>
</evidence>
<evidence type="ECO:0000313" key="2">
    <source>
        <dbReference type="Proteomes" id="UP000708208"/>
    </source>
</evidence>
<reference evidence="1" key="1">
    <citation type="submission" date="2021-06" db="EMBL/GenBank/DDBJ databases">
        <authorList>
            <person name="Hodson N. C."/>
            <person name="Mongue J. A."/>
            <person name="Jaron S. K."/>
        </authorList>
    </citation>
    <scope>NUCLEOTIDE SEQUENCE</scope>
</reference>
<comment type="caution">
    <text evidence="1">The sequence shown here is derived from an EMBL/GenBank/DDBJ whole genome shotgun (WGS) entry which is preliminary data.</text>
</comment>
<sequence>MLKNQTYVVEFVKVLVEVGLLESKEETRLRNQFMTDDYPIGDIYEEVMKHENWEKLI</sequence>
<protein>
    <submittedName>
        <fullName evidence="1">Uncharacterized protein</fullName>
    </submittedName>
</protein>
<dbReference type="EMBL" id="CAJVCH010029755">
    <property type="protein sequence ID" value="CAG7707616.1"/>
    <property type="molecule type" value="Genomic_DNA"/>
</dbReference>
<organism evidence="1 2">
    <name type="scientific">Allacma fusca</name>
    <dbReference type="NCBI Taxonomy" id="39272"/>
    <lineage>
        <taxon>Eukaryota</taxon>
        <taxon>Metazoa</taxon>
        <taxon>Ecdysozoa</taxon>
        <taxon>Arthropoda</taxon>
        <taxon>Hexapoda</taxon>
        <taxon>Collembola</taxon>
        <taxon>Symphypleona</taxon>
        <taxon>Sminthuridae</taxon>
        <taxon>Allacma</taxon>
    </lineage>
</organism>